<evidence type="ECO:0000259" key="2">
    <source>
        <dbReference type="Pfam" id="PF00582"/>
    </source>
</evidence>
<gene>
    <name evidence="3" type="ordered locus">zobellia_2302</name>
</gene>
<dbReference type="KEGG" id="zga:ZOBELLIA_2302"/>
<dbReference type="AlphaFoldDB" id="G0L5S7"/>
<dbReference type="Gene3D" id="3.40.50.12370">
    <property type="match status" value="1"/>
</dbReference>
<evidence type="ECO:0000256" key="1">
    <source>
        <dbReference type="ARBA" id="ARBA00008791"/>
    </source>
</evidence>
<name>G0L5S7_ZOBGA</name>
<dbReference type="PRINTS" id="PR01438">
    <property type="entry name" value="UNVRSLSTRESS"/>
</dbReference>
<reference evidence="4" key="1">
    <citation type="submission" date="2009-07" db="EMBL/GenBank/DDBJ databases">
        <title>Complete genome sequence of Zobellia galactanivorans Dsij.</title>
        <authorList>
            <consortium name="Genoscope - CEA"/>
        </authorList>
    </citation>
    <scope>NUCLEOTIDE SEQUENCE [LARGE SCALE GENOMIC DNA]</scope>
    <source>
        <strain evidence="4">DSM 12802 / CCUG 47099 / CIP 106680 / NCIMB 13871 / Dsij</strain>
    </source>
</reference>
<comment type="similarity">
    <text evidence="1">Belongs to the universal stress protein A family.</text>
</comment>
<dbReference type="InterPro" id="IPR006016">
    <property type="entry name" value="UspA"/>
</dbReference>
<feature type="domain" description="UspA" evidence="2">
    <location>
        <begin position="3"/>
        <end position="131"/>
    </location>
</feature>
<dbReference type="Proteomes" id="UP000008898">
    <property type="component" value="Chromosome"/>
</dbReference>
<dbReference type="InterPro" id="IPR006015">
    <property type="entry name" value="Universal_stress_UspA"/>
</dbReference>
<dbReference type="RefSeq" id="WP_013993657.1">
    <property type="nucleotide sequence ID" value="NC_015844.1"/>
</dbReference>
<evidence type="ECO:0000313" key="3">
    <source>
        <dbReference type="EMBL" id="CAZ96457.1"/>
    </source>
</evidence>
<dbReference type="EMBL" id="FP476056">
    <property type="protein sequence ID" value="CAZ96457.1"/>
    <property type="molecule type" value="Genomic_DNA"/>
</dbReference>
<dbReference type="STRING" id="63186.ZOBELLIA_2302"/>
<accession>G0L5S7</accession>
<reference evidence="3 4" key="2">
    <citation type="journal article" date="2012" name="Environ. Microbiol.">
        <title>Characterization of the first alginolytic operons in a marine bacterium: from their emergence in marine Flavobacteriia to their independent transfers to marine Proteobacteria and human gut Bacteroides.</title>
        <authorList>
            <person name="Thomas F."/>
            <person name="Barbeyron T."/>
            <person name="Tonon T."/>
            <person name="Genicot S."/>
            <person name="Czjzek M."/>
            <person name="Michel G."/>
        </authorList>
    </citation>
    <scope>NUCLEOTIDE SEQUENCE [LARGE SCALE GENOMIC DNA]</scope>
    <source>
        <strain evidence="4">DSM 12802 / CCUG 47099 / CIP 106680 / NCIMB 13871 / Dsij</strain>
    </source>
</reference>
<evidence type="ECO:0000313" key="4">
    <source>
        <dbReference type="Proteomes" id="UP000008898"/>
    </source>
</evidence>
<proteinExistence type="inferred from homology"/>
<keyword evidence="4" id="KW-1185">Reference proteome</keyword>
<dbReference type="HOGENOM" id="CLU_049301_2_4_10"/>
<dbReference type="OrthoDB" id="9788959at2"/>
<dbReference type="SUPFAM" id="SSF52402">
    <property type="entry name" value="Adenine nucleotide alpha hydrolases-like"/>
    <property type="match status" value="1"/>
</dbReference>
<organism evidence="3 4">
    <name type="scientific">Zobellia galactanivorans (strain DSM 12802 / CCUG 47099 / CIP 106680 / NCIMB 13871 / Dsij)</name>
    <dbReference type="NCBI Taxonomy" id="63186"/>
    <lineage>
        <taxon>Bacteria</taxon>
        <taxon>Pseudomonadati</taxon>
        <taxon>Bacteroidota</taxon>
        <taxon>Flavobacteriia</taxon>
        <taxon>Flavobacteriales</taxon>
        <taxon>Flavobacteriaceae</taxon>
        <taxon>Zobellia</taxon>
    </lineage>
</organism>
<protein>
    <submittedName>
        <fullName evidence="3">Universal stress protein</fullName>
    </submittedName>
</protein>
<dbReference type="Pfam" id="PF00582">
    <property type="entry name" value="Usp"/>
    <property type="match status" value="1"/>
</dbReference>
<dbReference type="CDD" id="cd00293">
    <property type="entry name" value="USP-like"/>
    <property type="match status" value="1"/>
</dbReference>
<sequence>MLKIVLPTDFSANAQNAIDYALFLFENEECTFYLLHAYHDVPSAPGTRLDAIKNLERLTQHTERKNNNTKHRFQTIFETDSVLNLINRTAIDNAVDYIFMGSKGYSTLHEVFLGSNTVDVLKYLAHPCAVIAVPEDYDYDLPDTITLASDYKHTFTPSEVAPLIAISKLWNTTVSIAHIHTEKELSDEQKANKSVLKHILNEVDTNFIELEMKNSVASTLLFLEKENPNIGMVSLLNTKHGFFQKLLREPILRNTCFQTRVPLLVLPQIAP</sequence>